<keyword evidence="2" id="KW-1185">Reference proteome</keyword>
<protein>
    <submittedName>
        <fullName evidence="1">Uncharacterized protein</fullName>
    </submittedName>
</protein>
<dbReference type="InParanoid" id="A0A316W3Y5"/>
<name>A0A316W3Y5_9BASI</name>
<evidence type="ECO:0000313" key="1">
    <source>
        <dbReference type="EMBL" id="PWN44616.1"/>
    </source>
</evidence>
<dbReference type="EMBL" id="KZ819360">
    <property type="protein sequence ID" value="PWN44616.1"/>
    <property type="molecule type" value="Genomic_DNA"/>
</dbReference>
<gene>
    <name evidence="1" type="ORF">IE81DRAFT_12580</name>
</gene>
<dbReference type="GeneID" id="37032091"/>
<dbReference type="AlphaFoldDB" id="A0A316W3Y5"/>
<reference evidence="1 2" key="1">
    <citation type="journal article" date="2018" name="Mol. Biol. Evol.">
        <title>Broad Genomic Sampling Reveals a Smut Pathogenic Ancestry of the Fungal Clade Ustilaginomycotina.</title>
        <authorList>
            <person name="Kijpornyongpan T."/>
            <person name="Mondo S.J."/>
            <person name="Barry K."/>
            <person name="Sandor L."/>
            <person name="Lee J."/>
            <person name="Lipzen A."/>
            <person name="Pangilinan J."/>
            <person name="LaButti K."/>
            <person name="Hainaut M."/>
            <person name="Henrissat B."/>
            <person name="Grigoriev I.V."/>
            <person name="Spatafora J.W."/>
            <person name="Aime M.C."/>
        </authorList>
    </citation>
    <scope>NUCLEOTIDE SEQUENCE [LARGE SCALE GENOMIC DNA]</scope>
    <source>
        <strain evidence="1 2">MCA 4658</strain>
    </source>
</reference>
<evidence type="ECO:0000313" key="2">
    <source>
        <dbReference type="Proteomes" id="UP000245783"/>
    </source>
</evidence>
<dbReference type="OrthoDB" id="10285687at2759"/>
<dbReference type="Proteomes" id="UP000245783">
    <property type="component" value="Unassembled WGS sequence"/>
</dbReference>
<dbReference type="RefSeq" id="XP_025371776.1">
    <property type="nucleotide sequence ID" value="XM_025510221.1"/>
</dbReference>
<sequence>MNIMEALLHPIVSIFAPLPALQQHLTPTGRVPGAALRVPLGIARSIANFFALLLGTHILLTIHLYRIIPKATYGSANAQGAQLEGNEDRDGFTYPTHRRLTAARQRLEGPTATLRRAVRERGLQMVQAMQSHGGLAAALVTYLELAPETPQAVSPIFARLPSEIITLILMYAASPQASASLPSTIAQVSSIHASLLTPRLYQHVHLLTPRSVHLLRRTLALHRPDLGRQIRSIHVKAPHPGALEQILLAIPNLRALSLSASAHDAFCLSSGSRIFDCATPSLLHLDCVPSPLPVFRKVKHAVLSVRHFDVMTARQVRTALPSLRTIEIWYDLGTNDLGPHPWSMGGRPRAGLSTVAEALRVLRSEGKRLEGVTVWANVRIKGALKRRLGSVKDEERGNYYSILMEPALERQWISVDEDGSERPSLVVARPSIVRTASAAAADDLLVDREDEPAPLRILRADRLRAVAGEWSESQLANAWQL</sequence>
<proteinExistence type="predicted"/>
<accession>A0A316W3Y5</accession>
<organism evidence="1 2">
    <name type="scientific">Ceraceosorus guamensis</name>
    <dbReference type="NCBI Taxonomy" id="1522189"/>
    <lineage>
        <taxon>Eukaryota</taxon>
        <taxon>Fungi</taxon>
        <taxon>Dikarya</taxon>
        <taxon>Basidiomycota</taxon>
        <taxon>Ustilaginomycotina</taxon>
        <taxon>Exobasidiomycetes</taxon>
        <taxon>Ceraceosorales</taxon>
        <taxon>Ceraceosoraceae</taxon>
        <taxon>Ceraceosorus</taxon>
    </lineage>
</organism>